<accession>A0A4Y2N323</accession>
<proteinExistence type="predicted"/>
<feature type="signal peptide" evidence="1">
    <location>
        <begin position="1"/>
        <end position="23"/>
    </location>
</feature>
<organism evidence="2 3">
    <name type="scientific">Araneus ventricosus</name>
    <name type="common">Orbweaver spider</name>
    <name type="synonym">Epeira ventricosa</name>
    <dbReference type="NCBI Taxonomy" id="182803"/>
    <lineage>
        <taxon>Eukaryota</taxon>
        <taxon>Metazoa</taxon>
        <taxon>Ecdysozoa</taxon>
        <taxon>Arthropoda</taxon>
        <taxon>Chelicerata</taxon>
        <taxon>Arachnida</taxon>
        <taxon>Araneae</taxon>
        <taxon>Araneomorphae</taxon>
        <taxon>Entelegynae</taxon>
        <taxon>Araneoidea</taxon>
        <taxon>Araneidae</taxon>
        <taxon>Araneus</taxon>
    </lineage>
</organism>
<keyword evidence="3" id="KW-1185">Reference proteome</keyword>
<dbReference type="AlphaFoldDB" id="A0A4Y2N323"/>
<sequence>MLGQLRWAVVELLRMIVAGPLRATTKDLVVVPSWGGAPAIYVPIYVTNTCRLLCLLATDCHVGVTSALVQSGLTRKSGSVLSSHAGWENVGQIELHVFLAAVLRGLMYLFHCQCESQWCSRKISSARTL</sequence>
<evidence type="ECO:0000256" key="1">
    <source>
        <dbReference type="SAM" id="SignalP"/>
    </source>
</evidence>
<comment type="caution">
    <text evidence="2">The sequence shown here is derived from an EMBL/GenBank/DDBJ whole genome shotgun (WGS) entry which is preliminary data.</text>
</comment>
<gene>
    <name evidence="2" type="ORF">AVEN_193041_1</name>
</gene>
<keyword evidence="1" id="KW-0732">Signal</keyword>
<feature type="chain" id="PRO_5021292291" description="Secreted protein" evidence="1">
    <location>
        <begin position="24"/>
        <end position="129"/>
    </location>
</feature>
<name>A0A4Y2N323_ARAVE</name>
<evidence type="ECO:0008006" key="4">
    <source>
        <dbReference type="Google" id="ProtNLM"/>
    </source>
</evidence>
<evidence type="ECO:0000313" key="3">
    <source>
        <dbReference type="Proteomes" id="UP000499080"/>
    </source>
</evidence>
<evidence type="ECO:0000313" key="2">
    <source>
        <dbReference type="EMBL" id="GBN33741.1"/>
    </source>
</evidence>
<reference evidence="2 3" key="1">
    <citation type="journal article" date="2019" name="Sci. Rep.">
        <title>Orb-weaving spider Araneus ventricosus genome elucidates the spidroin gene catalogue.</title>
        <authorList>
            <person name="Kono N."/>
            <person name="Nakamura H."/>
            <person name="Ohtoshi R."/>
            <person name="Moran D.A.P."/>
            <person name="Shinohara A."/>
            <person name="Yoshida Y."/>
            <person name="Fujiwara M."/>
            <person name="Mori M."/>
            <person name="Tomita M."/>
            <person name="Arakawa K."/>
        </authorList>
    </citation>
    <scope>NUCLEOTIDE SEQUENCE [LARGE SCALE GENOMIC DNA]</scope>
</reference>
<dbReference type="EMBL" id="BGPR01008425">
    <property type="protein sequence ID" value="GBN33741.1"/>
    <property type="molecule type" value="Genomic_DNA"/>
</dbReference>
<protein>
    <recommendedName>
        <fullName evidence="4">Secreted protein</fullName>
    </recommendedName>
</protein>
<dbReference type="Proteomes" id="UP000499080">
    <property type="component" value="Unassembled WGS sequence"/>
</dbReference>